<feature type="compositionally biased region" description="Polar residues" evidence="2">
    <location>
        <begin position="1"/>
        <end position="24"/>
    </location>
</feature>
<dbReference type="Pfam" id="PF25298">
    <property type="entry name" value="Baculo_FP_2nd"/>
    <property type="match status" value="1"/>
</dbReference>
<organism evidence="4 5">
    <name type="scientific">Plutella xylostella</name>
    <name type="common">Diamondback moth</name>
    <name type="synonym">Plutella maculipennis</name>
    <dbReference type="NCBI Taxonomy" id="51655"/>
    <lineage>
        <taxon>Eukaryota</taxon>
        <taxon>Metazoa</taxon>
        <taxon>Ecdysozoa</taxon>
        <taxon>Arthropoda</taxon>
        <taxon>Hexapoda</taxon>
        <taxon>Insecta</taxon>
        <taxon>Pterygota</taxon>
        <taxon>Neoptera</taxon>
        <taxon>Endopterygota</taxon>
        <taxon>Lepidoptera</taxon>
        <taxon>Glossata</taxon>
        <taxon>Ditrysia</taxon>
        <taxon>Yponomeutoidea</taxon>
        <taxon>Plutellidae</taxon>
        <taxon>Plutella</taxon>
    </lineage>
</organism>
<evidence type="ECO:0000256" key="1">
    <source>
        <dbReference type="SAM" id="Coils"/>
    </source>
</evidence>
<dbReference type="Gene3D" id="6.10.280.220">
    <property type="match status" value="1"/>
</dbReference>
<sequence>MSFVQRSPTRVSPTTRQLLGQAQSDPDLPEIPPTESSLERKLDTWMNKQTIFMSKLSDDIAEVKLQNLEIQKTNQKIENKIQCLSTKYDNIKSKILSMEKERQTINDHIVDVNKNVEDIKNYSHSAVFELRNVPNTENESLSNLNEMVLNLAKCLDFDLKVEEIRDIYRLPGKPDSKRPIVVELTTVIKKNSLLASAKSINRSRQATEKLNSELIRATGDKVPIYVDEHLYASTKKLYYSAREFAKSNNFKFCWTKRGRILLRKDEEAKVFTIKSEECLKQIPI</sequence>
<dbReference type="EMBL" id="CAJHNJ030000091">
    <property type="protein sequence ID" value="CAG9134968.1"/>
    <property type="molecule type" value="Genomic_DNA"/>
</dbReference>
<reference evidence="4" key="1">
    <citation type="submission" date="2020-11" db="EMBL/GenBank/DDBJ databases">
        <authorList>
            <person name="Whiteford S."/>
        </authorList>
    </citation>
    <scope>NUCLEOTIDE SEQUENCE</scope>
</reference>
<accession>A0A8S4G7M2</accession>
<evidence type="ECO:0000313" key="5">
    <source>
        <dbReference type="Proteomes" id="UP000653454"/>
    </source>
</evidence>
<keyword evidence="1" id="KW-0175">Coiled coil</keyword>
<feature type="coiled-coil region" evidence="1">
    <location>
        <begin position="60"/>
        <end position="101"/>
    </location>
</feature>
<comment type="caution">
    <text evidence="4">The sequence shown here is derived from an EMBL/GenBank/DDBJ whole genome shotgun (WGS) entry which is preliminary data.</text>
</comment>
<protein>
    <submittedName>
        <fullName evidence="4">(diamondback moth) hypothetical protein</fullName>
    </submittedName>
</protein>
<evidence type="ECO:0000313" key="4">
    <source>
        <dbReference type="EMBL" id="CAG9134968.1"/>
    </source>
</evidence>
<feature type="domain" description="FP protein C-terminal" evidence="3">
    <location>
        <begin position="233"/>
        <end position="282"/>
    </location>
</feature>
<gene>
    <name evidence="4" type="ORF">PLXY2_LOCUS13226</name>
</gene>
<evidence type="ECO:0000256" key="2">
    <source>
        <dbReference type="SAM" id="MobiDB-lite"/>
    </source>
</evidence>
<dbReference type="Proteomes" id="UP000653454">
    <property type="component" value="Unassembled WGS sequence"/>
</dbReference>
<keyword evidence="5" id="KW-1185">Reference proteome</keyword>
<dbReference type="InterPro" id="IPR057251">
    <property type="entry name" value="FP_C"/>
</dbReference>
<dbReference type="AlphaFoldDB" id="A0A8S4G7M2"/>
<evidence type="ECO:0000259" key="3">
    <source>
        <dbReference type="Pfam" id="PF25298"/>
    </source>
</evidence>
<name>A0A8S4G7M2_PLUXY</name>
<feature type="region of interest" description="Disordered" evidence="2">
    <location>
        <begin position="1"/>
        <end position="37"/>
    </location>
</feature>
<proteinExistence type="predicted"/>